<evidence type="ECO:0000256" key="1">
    <source>
        <dbReference type="ARBA" id="ARBA00009748"/>
    </source>
</evidence>
<evidence type="ECO:0000259" key="4">
    <source>
        <dbReference type="SMART" id="SM00499"/>
    </source>
</evidence>
<dbReference type="CDD" id="cd01960">
    <property type="entry name" value="nsLTP1"/>
    <property type="match status" value="2"/>
</dbReference>
<evidence type="ECO:0000313" key="5">
    <source>
        <dbReference type="EMBL" id="KAG5385857.1"/>
    </source>
</evidence>
<dbReference type="InterPro" id="IPR016140">
    <property type="entry name" value="Bifunc_inhib/LTP/seed_store"/>
</dbReference>
<dbReference type="InterPro" id="IPR036312">
    <property type="entry name" value="Bifun_inhib/LTP/seed_sf"/>
</dbReference>
<feature type="domain" description="Bifunctional inhibitor/plant lipid transfer protein/seed storage helical" evidence="4">
    <location>
        <begin position="370"/>
        <end position="456"/>
    </location>
</feature>
<evidence type="ECO:0000256" key="3">
    <source>
        <dbReference type="SAM" id="Coils"/>
    </source>
</evidence>
<proteinExistence type="inferred from homology"/>
<dbReference type="SUPFAM" id="SSF47699">
    <property type="entry name" value="Bifunctional inhibitor/lipid-transfer protein/seed storage 2S albumin"/>
    <property type="match status" value="2"/>
</dbReference>
<keyword evidence="3" id="KW-0175">Coiled coil</keyword>
<comment type="similarity">
    <text evidence="1 2">Belongs to the plant LTP family.</text>
</comment>
<evidence type="ECO:0000256" key="2">
    <source>
        <dbReference type="RuleBase" id="RU000628"/>
    </source>
</evidence>
<dbReference type="PANTHER" id="PTHR33076">
    <property type="entry name" value="NON-SPECIFIC LIPID-TRANSFER PROTEIN 2-RELATED"/>
    <property type="match status" value="1"/>
</dbReference>
<protein>
    <recommendedName>
        <fullName evidence="2">Non-specific lipid-transfer protein</fullName>
    </recommendedName>
</protein>
<reference evidence="5 6" key="1">
    <citation type="submission" date="2021-03" db="EMBL/GenBank/DDBJ databases">
        <authorList>
            <person name="King G.J."/>
            <person name="Bancroft I."/>
            <person name="Baten A."/>
            <person name="Bloomfield J."/>
            <person name="Borpatragohain P."/>
            <person name="He Z."/>
            <person name="Irish N."/>
            <person name="Irwin J."/>
            <person name="Liu K."/>
            <person name="Mauleon R.P."/>
            <person name="Moore J."/>
            <person name="Morris R."/>
            <person name="Ostergaard L."/>
            <person name="Wang B."/>
            <person name="Wells R."/>
        </authorList>
    </citation>
    <scope>NUCLEOTIDE SEQUENCE [LARGE SCALE GENOMIC DNA]</scope>
    <source>
        <strain evidence="5">R-o-18</strain>
        <tissue evidence="5">Leaf</tissue>
    </source>
</reference>
<dbReference type="Gene3D" id="1.10.110.10">
    <property type="entry name" value="Plant lipid-transfer and hydrophobic proteins"/>
    <property type="match status" value="2"/>
</dbReference>
<keyword evidence="6" id="KW-1185">Reference proteome</keyword>
<name>A0ABQ7LHX4_BRACM</name>
<comment type="function">
    <text evidence="2">Plant non-specific lipid-transfer proteins transfer phospholipids as well as galactolipids across membranes. May play a role in wax or cutin deposition in the cell walls of expanding epidermal cells and certain secretory tissues.</text>
</comment>
<dbReference type="PRINTS" id="PR00382">
    <property type="entry name" value="LIPIDTRNSFER"/>
</dbReference>
<dbReference type="EMBL" id="JADBGQ010000008">
    <property type="protein sequence ID" value="KAG5385857.1"/>
    <property type="molecule type" value="Genomic_DNA"/>
</dbReference>
<comment type="caution">
    <text evidence="5">The sequence shown here is derived from an EMBL/GenBank/DDBJ whole genome shotgun (WGS) entry which is preliminary data.</text>
</comment>
<feature type="non-terminal residue" evidence="5">
    <location>
        <position position="457"/>
    </location>
</feature>
<evidence type="ECO:0000313" key="6">
    <source>
        <dbReference type="Proteomes" id="UP000823674"/>
    </source>
</evidence>
<dbReference type="SMART" id="SM00499">
    <property type="entry name" value="AAI"/>
    <property type="match status" value="2"/>
</dbReference>
<dbReference type="Proteomes" id="UP000823674">
    <property type="component" value="Chromosome A09"/>
</dbReference>
<feature type="coiled-coil region" evidence="3">
    <location>
        <begin position="195"/>
        <end position="236"/>
    </location>
</feature>
<accession>A0ABQ7LHX4</accession>
<dbReference type="InterPro" id="IPR000528">
    <property type="entry name" value="Plant_nsLTP"/>
</dbReference>
<keyword evidence="2" id="KW-0813">Transport</keyword>
<sequence length="457" mass="50977">MSFFIYEVTTTMAQCIDYLTNSSPLPSDYCCTEVKSLNQMAHTTPNRRQVCECLKSLVKANDGFINIELVGTLPTIYDVSVPYPTSLSTNCDELKKMGQDYSYSQPSSSSDSLDITSLLEAEAQMYADETDSSNRNAMPVQYPRQPEADDGIPTTCYCGAQPVLGCSYTPKDPYRRYFTCVHADDGDCHVWKWWEVAVMEEMREFQRQLSDLKNTAVESEQKRLNLEKTVDESEQKRLNLDKMVDELSAMKKARIKLMVCLLVLIGLVLVILRGEDGEPEGRPPGVKAAKAGCKKKKSAREEELTKLQAVLGTKERISRHKLLDRLLAKTEPLSEMETTLKLKLMSVKPCEPSHGCIGRSETPAESHITCGIVTSTLAQCMGYLTNFFPVPSDYCCAEVKGLNQMAQTTPDRRQVCKCLKAVAKENKGFISIELVGTLPTICGVSVPYPFNFSTNCD</sequence>
<keyword evidence="2" id="KW-0446">Lipid-binding</keyword>
<feature type="domain" description="Bifunctional inhibitor/plant lipid transfer protein/seed storage helical" evidence="4">
    <location>
        <begin position="8"/>
        <end position="91"/>
    </location>
</feature>
<organism evidence="5 6">
    <name type="scientific">Brassica rapa subsp. trilocularis</name>
    <dbReference type="NCBI Taxonomy" id="1813537"/>
    <lineage>
        <taxon>Eukaryota</taxon>
        <taxon>Viridiplantae</taxon>
        <taxon>Streptophyta</taxon>
        <taxon>Embryophyta</taxon>
        <taxon>Tracheophyta</taxon>
        <taxon>Spermatophyta</taxon>
        <taxon>Magnoliopsida</taxon>
        <taxon>eudicotyledons</taxon>
        <taxon>Gunneridae</taxon>
        <taxon>Pentapetalae</taxon>
        <taxon>rosids</taxon>
        <taxon>malvids</taxon>
        <taxon>Brassicales</taxon>
        <taxon>Brassicaceae</taxon>
        <taxon>Brassiceae</taxon>
        <taxon>Brassica</taxon>
    </lineage>
</organism>
<gene>
    <name evidence="5" type="primary">A09p057030.1_BraROA</name>
    <name evidence="5" type="ORF">IGI04_037327</name>
</gene>
<dbReference type="Pfam" id="PF00234">
    <property type="entry name" value="Tryp_alpha_amyl"/>
    <property type="match status" value="2"/>
</dbReference>